<evidence type="ECO:0000256" key="1">
    <source>
        <dbReference type="ARBA" id="ARBA00023002"/>
    </source>
</evidence>
<evidence type="ECO:0000256" key="2">
    <source>
        <dbReference type="ARBA" id="ARBA00023194"/>
    </source>
</evidence>
<dbReference type="VEuPathDB" id="FungiDB:TREMEDRAFT_59233"/>
<dbReference type="PANTHER" id="PTHR10696">
    <property type="entry name" value="GAMMA-BUTYROBETAINE HYDROXYLASE-RELATED"/>
    <property type="match status" value="1"/>
</dbReference>
<dbReference type="GO" id="GO:0017000">
    <property type="term" value="P:antibiotic biosynthetic process"/>
    <property type="evidence" value="ECO:0007669"/>
    <property type="project" value="UniProtKB-KW"/>
</dbReference>
<dbReference type="STRING" id="5217.A0A4Q1BKT2"/>
<dbReference type="InParanoid" id="A0A4Q1BKT2"/>
<accession>A0A4Q1BKT2</accession>
<dbReference type="GO" id="GO:0016491">
    <property type="term" value="F:oxidoreductase activity"/>
    <property type="evidence" value="ECO:0007669"/>
    <property type="project" value="UniProtKB-KW"/>
</dbReference>
<reference evidence="4 5" key="1">
    <citation type="submission" date="2016-06" db="EMBL/GenBank/DDBJ databases">
        <title>Evolution of pathogenesis and genome organization in the Tremellales.</title>
        <authorList>
            <person name="Cuomo C."/>
            <person name="Litvintseva A."/>
            <person name="Heitman J."/>
            <person name="Chen Y."/>
            <person name="Sun S."/>
            <person name="Springer D."/>
            <person name="Dromer F."/>
            <person name="Young S."/>
            <person name="Zeng Q."/>
            <person name="Chapman S."/>
            <person name="Gujja S."/>
            <person name="Saif S."/>
            <person name="Birren B."/>
        </authorList>
    </citation>
    <scope>NUCLEOTIDE SEQUENCE [LARGE SCALE GENOMIC DNA]</scope>
    <source>
        <strain evidence="4 5">ATCC 28783</strain>
    </source>
</reference>
<dbReference type="PANTHER" id="PTHR10696:SF56">
    <property type="entry name" value="TAUD_TFDA-LIKE DOMAIN-CONTAINING PROTEIN"/>
    <property type="match status" value="1"/>
</dbReference>
<name>A0A4Q1BKT2_TREME</name>
<dbReference type="Proteomes" id="UP000289152">
    <property type="component" value="Unassembled WGS sequence"/>
</dbReference>
<dbReference type="InterPro" id="IPR003819">
    <property type="entry name" value="TauD/TfdA-like"/>
</dbReference>
<sequence length="415" mass="46931">MSPVAIPELNATPYKTSDLSALDWNLFPDGLKTSGQHPGIYELIPPYEEWPKSVSGPTLWKAEDYQNSPEKWTKPLTTEEIKELGEAADKFMASGMPLTGMKQELFPLPILGPYFKELRKEILDGRGFVLFRNVPVREWGNHKSAVAYMGLGTYFGYFTSQNSRGHVLGHVKDLGEDPTAKDRVRIYRTADKQFFHTDGTDLVGLLCMARALEGGESHIASTHNMYNVLQAERPDIVKLLVSPIWYFDRKGEVSEGEEPYFRSSVFYLEAPNPDDPKSERRVYARYDPNNITSLARFNSGPNAVIPPLSPEQLEALKVLEETANRLCLHMVLQPGDIQLVSNTHVVHDRTAYKDWPVGSVDEEGKPRIRRHLMRLWLATPEQEGGWRLVHPDSKEKKRGGVQVHDVPPICPLDAE</sequence>
<protein>
    <recommendedName>
        <fullName evidence="3">TauD/TfdA-like domain-containing protein</fullName>
    </recommendedName>
</protein>
<evidence type="ECO:0000313" key="5">
    <source>
        <dbReference type="Proteomes" id="UP000289152"/>
    </source>
</evidence>
<gene>
    <name evidence="4" type="ORF">M231_04283</name>
</gene>
<evidence type="ECO:0000313" key="4">
    <source>
        <dbReference type="EMBL" id="RXK38374.1"/>
    </source>
</evidence>
<keyword evidence="2" id="KW-0045">Antibiotic biosynthesis</keyword>
<dbReference type="Gene3D" id="3.60.130.10">
    <property type="entry name" value="Clavaminate synthase-like"/>
    <property type="match status" value="1"/>
</dbReference>
<dbReference type="SUPFAM" id="SSF51197">
    <property type="entry name" value="Clavaminate synthase-like"/>
    <property type="match status" value="1"/>
</dbReference>
<feature type="domain" description="TauD/TfdA-like" evidence="3">
    <location>
        <begin position="97"/>
        <end position="376"/>
    </location>
</feature>
<dbReference type="InterPro" id="IPR042098">
    <property type="entry name" value="TauD-like_sf"/>
</dbReference>
<evidence type="ECO:0000259" key="3">
    <source>
        <dbReference type="Pfam" id="PF02668"/>
    </source>
</evidence>
<dbReference type="OrthoDB" id="272271at2759"/>
<dbReference type="EMBL" id="SDIL01000048">
    <property type="protein sequence ID" value="RXK38374.1"/>
    <property type="molecule type" value="Genomic_DNA"/>
</dbReference>
<dbReference type="AlphaFoldDB" id="A0A4Q1BKT2"/>
<dbReference type="Pfam" id="PF02668">
    <property type="entry name" value="TauD"/>
    <property type="match status" value="1"/>
</dbReference>
<dbReference type="InterPro" id="IPR050411">
    <property type="entry name" value="AlphaKG_dependent_hydroxylases"/>
</dbReference>
<keyword evidence="1" id="KW-0560">Oxidoreductase</keyword>
<comment type="caution">
    <text evidence="4">The sequence shown here is derived from an EMBL/GenBank/DDBJ whole genome shotgun (WGS) entry which is preliminary data.</text>
</comment>
<proteinExistence type="predicted"/>
<organism evidence="4 5">
    <name type="scientific">Tremella mesenterica</name>
    <name type="common">Jelly fungus</name>
    <dbReference type="NCBI Taxonomy" id="5217"/>
    <lineage>
        <taxon>Eukaryota</taxon>
        <taxon>Fungi</taxon>
        <taxon>Dikarya</taxon>
        <taxon>Basidiomycota</taxon>
        <taxon>Agaricomycotina</taxon>
        <taxon>Tremellomycetes</taxon>
        <taxon>Tremellales</taxon>
        <taxon>Tremellaceae</taxon>
        <taxon>Tremella</taxon>
    </lineage>
</organism>
<keyword evidence="5" id="KW-1185">Reference proteome</keyword>